<evidence type="ECO:0000313" key="1">
    <source>
        <dbReference type="EMBL" id="MCL6294173.1"/>
    </source>
</evidence>
<reference evidence="1" key="1">
    <citation type="submission" date="2022-05" db="EMBL/GenBank/DDBJ databases">
        <authorList>
            <person name="Park J.-S."/>
        </authorList>
    </citation>
    <scope>NUCLEOTIDE SEQUENCE</scope>
    <source>
        <strain evidence="1">2012CJ34-3</strain>
    </source>
</reference>
<dbReference type="EMBL" id="JAMFLZ010000002">
    <property type="protein sequence ID" value="MCL6294173.1"/>
    <property type="molecule type" value="Genomic_DNA"/>
</dbReference>
<gene>
    <name evidence="1" type="ORF">M3P09_04165</name>
</gene>
<dbReference type="Proteomes" id="UP001165381">
    <property type="component" value="Unassembled WGS sequence"/>
</dbReference>
<proteinExistence type="predicted"/>
<evidence type="ECO:0000313" key="2">
    <source>
        <dbReference type="Proteomes" id="UP001165381"/>
    </source>
</evidence>
<keyword evidence="2" id="KW-1185">Reference proteome</keyword>
<name>A0ABT0QCF4_9FLAO</name>
<protein>
    <submittedName>
        <fullName evidence="1">Uncharacterized protein</fullName>
    </submittedName>
</protein>
<dbReference type="RefSeq" id="WP_249972140.1">
    <property type="nucleotide sequence ID" value="NZ_JAMFLZ010000002.1"/>
</dbReference>
<sequence>MELTLKVEDLEPEPRAIEKFTKPEGLLNSNYKNLAKKNLNNTTSQSLFGMRQRLKIGQYQFTSSIETILKVSAFAVIFIAIYS</sequence>
<comment type="caution">
    <text evidence="1">The sequence shown here is derived from an EMBL/GenBank/DDBJ whole genome shotgun (WGS) entry which is preliminary data.</text>
</comment>
<organism evidence="1 2">
    <name type="scientific">Jejuia spongiicola</name>
    <dbReference type="NCBI Taxonomy" id="2942207"/>
    <lineage>
        <taxon>Bacteria</taxon>
        <taxon>Pseudomonadati</taxon>
        <taxon>Bacteroidota</taxon>
        <taxon>Flavobacteriia</taxon>
        <taxon>Flavobacteriales</taxon>
        <taxon>Flavobacteriaceae</taxon>
        <taxon>Jejuia</taxon>
    </lineage>
</organism>
<accession>A0ABT0QCF4</accession>